<gene>
    <name evidence="2" type="ORF">F1189_04120</name>
</gene>
<reference evidence="2 3" key="1">
    <citation type="submission" date="2019-09" db="EMBL/GenBank/DDBJ databases">
        <title>Genome sequence of Rhodovastum atsumiense, a diverse member of the Acetobacteraceae family of non-sulfur purple photosynthetic bacteria.</title>
        <authorList>
            <person name="Meyer T."/>
            <person name="Kyndt J."/>
        </authorList>
    </citation>
    <scope>NUCLEOTIDE SEQUENCE [LARGE SCALE GENOMIC DNA]</scope>
    <source>
        <strain evidence="2 3">DSM 21279</strain>
    </source>
</reference>
<dbReference type="OrthoDB" id="7263714at2"/>
<dbReference type="EMBL" id="VWPK01000005">
    <property type="protein sequence ID" value="KAA5613730.1"/>
    <property type="molecule type" value="Genomic_DNA"/>
</dbReference>
<organism evidence="2 3">
    <name type="scientific">Rhodovastum atsumiense</name>
    <dbReference type="NCBI Taxonomy" id="504468"/>
    <lineage>
        <taxon>Bacteria</taxon>
        <taxon>Pseudomonadati</taxon>
        <taxon>Pseudomonadota</taxon>
        <taxon>Alphaproteobacteria</taxon>
        <taxon>Acetobacterales</taxon>
        <taxon>Acetobacteraceae</taxon>
        <taxon>Rhodovastum</taxon>
    </lineage>
</organism>
<dbReference type="Proteomes" id="UP000325255">
    <property type="component" value="Unassembled WGS sequence"/>
</dbReference>
<comment type="caution">
    <text evidence="2">The sequence shown here is derived from an EMBL/GenBank/DDBJ whole genome shotgun (WGS) entry which is preliminary data.</text>
</comment>
<keyword evidence="2" id="KW-0808">Transferase</keyword>
<dbReference type="Pfam" id="PF13302">
    <property type="entry name" value="Acetyltransf_3"/>
    <property type="match status" value="1"/>
</dbReference>
<dbReference type="PANTHER" id="PTHR43792">
    <property type="entry name" value="GNAT FAMILY, PUTATIVE (AFU_ORTHOLOGUE AFUA_3G00765)-RELATED-RELATED"/>
    <property type="match status" value="1"/>
</dbReference>
<protein>
    <submittedName>
        <fullName evidence="2">GNAT family N-acetyltransferase</fullName>
    </submittedName>
</protein>
<name>A0A5M6IZF3_9PROT</name>
<proteinExistence type="predicted"/>
<keyword evidence="3" id="KW-1185">Reference proteome</keyword>
<accession>A0A5M6IZF3</accession>
<dbReference type="GO" id="GO:0016747">
    <property type="term" value="F:acyltransferase activity, transferring groups other than amino-acyl groups"/>
    <property type="evidence" value="ECO:0007669"/>
    <property type="project" value="InterPro"/>
</dbReference>
<evidence type="ECO:0000313" key="2">
    <source>
        <dbReference type="EMBL" id="KAA5613730.1"/>
    </source>
</evidence>
<dbReference type="InterPro" id="IPR016181">
    <property type="entry name" value="Acyl_CoA_acyltransferase"/>
</dbReference>
<feature type="domain" description="N-acetyltransferase" evidence="1">
    <location>
        <begin position="1"/>
        <end position="136"/>
    </location>
</feature>
<evidence type="ECO:0000313" key="3">
    <source>
        <dbReference type="Proteomes" id="UP000325255"/>
    </source>
</evidence>
<dbReference type="InterPro" id="IPR051531">
    <property type="entry name" value="N-acetyltransferase"/>
</dbReference>
<dbReference type="SUPFAM" id="SSF55729">
    <property type="entry name" value="Acyl-CoA N-acyltransferases (Nat)"/>
    <property type="match status" value="1"/>
</dbReference>
<dbReference type="Gene3D" id="3.40.630.30">
    <property type="match status" value="1"/>
</dbReference>
<sequence length="156" mass="16809">MRPVALPDLPALQALKGDPRVFAVMLGGVRTPQRTTEELGEEIVFWGRCGVGIWAVRHAVSGAFLGITGFMDRPDGRGIALRFAFFAHEQGNGYAAEAAGAALRFAHDRAGLRRIVAVARADNIGSRQVLGSIGMRQCESFDRAGVPMLVFESVQE</sequence>
<evidence type="ECO:0000259" key="1">
    <source>
        <dbReference type="Pfam" id="PF13302"/>
    </source>
</evidence>
<dbReference type="AlphaFoldDB" id="A0A5M6IZF3"/>
<dbReference type="PANTHER" id="PTHR43792:SF1">
    <property type="entry name" value="N-ACETYLTRANSFERASE DOMAIN-CONTAINING PROTEIN"/>
    <property type="match status" value="1"/>
</dbReference>
<dbReference type="InterPro" id="IPR000182">
    <property type="entry name" value="GNAT_dom"/>
</dbReference>